<evidence type="ECO:0000313" key="3">
    <source>
        <dbReference type="EMBL" id="QRV40723.1"/>
    </source>
</evidence>
<sequence length="45" mass="4709">MESGVEHAQFLAKGAGQGAPAFWIVAVALVVIVGAAFLVSRVRKR</sequence>
<evidence type="ECO:0000313" key="2">
    <source>
        <dbReference type="EMBL" id="QRV37014.1"/>
    </source>
</evidence>
<dbReference type="Proteomes" id="UP000623926">
    <property type="component" value="Chromosome"/>
</dbReference>
<dbReference type="AlphaFoldDB" id="A0ABD7D0G1"/>
<dbReference type="Proteomes" id="UP000598054">
    <property type="component" value="Chromosome"/>
</dbReference>
<dbReference type="EMBL" id="CP070245">
    <property type="protein sequence ID" value="QRV37014.1"/>
    <property type="molecule type" value="Genomic_DNA"/>
</dbReference>
<feature type="transmembrane region" description="Helical" evidence="1">
    <location>
        <begin position="20"/>
        <end position="39"/>
    </location>
</feature>
<reference evidence="4 5" key="1">
    <citation type="submission" date="2021-02" db="EMBL/GenBank/DDBJ databases">
        <title>FDA dAtabase for Regulatory Grade micrObial Sequences (FDA-ARGOS): Supporting development and validation of Infectious Disease Dx tests.</title>
        <authorList>
            <person name="Sproer C."/>
            <person name="Gronow S."/>
            <person name="Severitt S."/>
            <person name="Schroder I."/>
            <person name="Tallon L."/>
            <person name="Sadzewicz L."/>
            <person name="Zhao X."/>
            <person name="Boylan J."/>
            <person name="Ott S."/>
            <person name="Bowen H."/>
            <person name="Vavikolanu K."/>
            <person name="Mehta A."/>
            <person name="Aluvathingal J."/>
            <person name="Nadendla S."/>
            <person name="Lowell S."/>
            <person name="Myers T."/>
            <person name="Yan Y."/>
            <person name="Sichtig H."/>
        </authorList>
    </citation>
    <scope>NUCLEOTIDE SEQUENCE [LARGE SCALE GENOMIC DNA]</scope>
    <source>
        <strain evidence="3 4">FDAARGOS_1211</strain>
        <strain evidence="2 5">FDAARGOS_1212</strain>
    </source>
</reference>
<dbReference type="RefSeq" id="WP_156095454.1">
    <property type="nucleotide sequence ID" value="NZ_CP070242.1"/>
</dbReference>
<proteinExistence type="predicted"/>
<evidence type="ECO:0000313" key="4">
    <source>
        <dbReference type="Proteomes" id="UP000598054"/>
    </source>
</evidence>
<keyword evidence="1" id="KW-0472">Membrane</keyword>
<dbReference type="EMBL" id="CP070249">
    <property type="protein sequence ID" value="QRV40723.1"/>
    <property type="molecule type" value="Genomic_DNA"/>
</dbReference>
<name>A0ABD7D0G1_9ACTN</name>
<keyword evidence="4" id="KW-1185">Reference proteome</keyword>
<evidence type="ECO:0000256" key="1">
    <source>
        <dbReference type="SAM" id="Phobius"/>
    </source>
</evidence>
<keyword evidence="1" id="KW-1133">Transmembrane helix</keyword>
<protein>
    <recommendedName>
        <fullName evidence="6">LPXTG cell wall anchor domain-containing protein</fullName>
    </recommendedName>
</protein>
<evidence type="ECO:0000313" key="5">
    <source>
        <dbReference type="Proteomes" id="UP000623926"/>
    </source>
</evidence>
<evidence type="ECO:0008006" key="6">
    <source>
        <dbReference type="Google" id="ProtNLM"/>
    </source>
</evidence>
<dbReference type="GeneID" id="63979483"/>
<accession>A0ABD7D0G1</accession>
<keyword evidence="1" id="KW-0812">Transmembrane</keyword>
<organism evidence="2 5">
    <name type="scientific">Streptomyces californicus</name>
    <dbReference type="NCBI Taxonomy" id="67351"/>
    <lineage>
        <taxon>Bacteria</taxon>
        <taxon>Bacillati</taxon>
        <taxon>Actinomycetota</taxon>
        <taxon>Actinomycetes</taxon>
        <taxon>Kitasatosporales</taxon>
        <taxon>Streptomycetaceae</taxon>
        <taxon>Streptomyces</taxon>
    </lineage>
</organism>
<gene>
    <name evidence="3" type="ORF">I6J41_08100</name>
    <name evidence="2" type="ORF">I6J42_25480</name>
</gene>